<reference evidence="1" key="1">
    <citation type="journal article" date="2017" name="Science">
        <title>Giant viruses with an expanded complement of translation system components.</title>
        <authorList>
            <person name="Schulz F."/>
            <person name="Yutin N."/>
            <person name="Ivanova N.N."/>
            <person name="Ortega D.R."/>
            <person name="Lee T.K."/>
            <person name="Vierheilig J."/>
            <person name="Daims H."/>
            <person name="Horn M."/>
            <person name="Wagner M."/>
            <person name="Jensen G.J."/>
            <person name="Kyrpides N.C."/>
            <person name="Koonin E.V."/>
            <person name="Woyke T."/>
        </authorList>
    </citation>
    <scope>NUCLEOTIDE SEQUENCE</scope>
    <source>
        <strain evidence="1">KNV1</strain>
    </source>
</reference>
<evidence type="ECO:0000313" key="1">
    <source>
        <dbReference type="EMBL" id="ARF12683.1"/>
    </source>
</evidence>
<gene>
    <name evidence="1" type="ORF">Klosneuvirus_16_2</name>
</gene>
<name>A0A1V0SLT8_9VIRU</name>
<sequence length="221" mass="25591">MTESDKTTKKCTSCEEELELDKFSILNSKKGTRNSQCKNCRNTKRKANKHDRKKEGTKECLECEQELDVKEFSANKSVSDGLQSYCKNCKFGQMQSCMSDFDSFINRLYLDIVHNAKRRAKNIPVEISVDDLRDLYKKQDGKCAYTGKQLTAIRYAVRNDQHIMNKWNVSVDRIDSNKGYTTDNIQMVCAIINRMKTDLREEEFLSLCNDIVKANAHKIKK</sequence>
<accession>A0A1V0SLT8</accession>
<organism evidence="1">
    <name type="scientific">Klosneuvirus KNV1</name>
    <dbReference type="NCBI Taxonomy" id="1977640"/>
    <lineage>
        <taxon>Viruses</taxon>
        <taxon>Varidnaviria</taxon>
        <taxon>Bamfordvirae</taxon>
        <taxon>Nucleocytoviricota</taxon>
        <taxon>Megaviricetes</taxon>
        <taxon>Imitervirales</taxon>
        <taxon>Mimiviridae</taxon>
        <taxon>Klosneuvirinae</taxon>
        <taxon>Klosneuvirus</taxon>
    </lineage>
</organism>
<proteinExistence type="predicted"/>
<dbReference type="EMBL" id="KY684123">
    <property type="protein sequence ID" value="ARF12683.1"/>
    <property type="molecule type" value="Genomic_DNA"/>
</dbReference>
<dbReference type="Gene3D" id="3.30.40.220">
    <property type="match status" value="1"/>
</dbReference>
<protein>
    <submittedName>
        <fullName evidence="1">Uncharacterized protein</fullName>
    </submittedName>
</protein>